<dbReference type="Proteomes" id="UP000322077">
    <property type="component" value="Unassembled WGS sequence"/>
</dbReference>
<dbReference type="RefSeq" id="WP_149521437.1">
    <property type="nucleotide sequence ID" value="NZ_VTOU01000002.1"/>
</dbReference>
<accession>A0A5D9C6A9</accession>
<protein>
    <recommendedName>
        <fullName evidence="4">DUF2269 family protein</fullName>
    </recommendedName>
</protein>
<evidence type="ECO:0000313" key="3">
    <source>
        <dbReference type="Proteomes" id="UP000322077"/>
    </source>
</evidence>
<name>A0A5D9C6A9_9SPHN</name>
<keyword evidence="3" id="KW-1185">Reference proteome</keyword>
<proteinExistence type="predicted"/>
<reference evidence="2 3" key="1">
    <citation type="submission" date="2019-08" db="EMBL/GenBank/DDBJ databases">
        <authorList>
            <person name="Wang G."/>
            <person name="Xu Z."/>
        </authorList>
    </citation>
    <scope>NUCLEOTIDE SEQUENCE [LARGE SCALE GENOMIC DNA]</scope>
    <source>
        <strain evidence="2 3">ZX</strain>
    </source>
</reference>
<evidence type="ECO:0000256" key="1">
    <source>
        <dbReference type="SAM" id="Phobius"/>
    </source>
</evidence>
<feature type="transmembrane region" description="Helical" evidence="1">
    <location>
        <begin position="128"/>
        <end position="146"/>
    </location>
</feature>
<feature type="transmembrane region" description="Helical" evidence="1">
    <location>
        <begin position="98"/>
        <end position="116"/>
    </location>
</feature>
<dbReference type="AlphaFoldDB" id="A0A5D9C6A9"/>
<dbReference type="EMBL" id="VTOU01000002">
    <property type="protein sequence ID" value="TZG27219.1"/>
    <property type="molecule type" value="Genomic_DNA"/>
</dbReference>
<gene>
    <name evidence="2" type="ORF">FYJ91_06235</name>
</gene>
<keyword evidence="1" id="KW-1133">Transmembrane helix</keyword>
<evidence type="ECO:0000313" key="2">
    <source>
        <dbReference type="EMBL" id="TZG27219.1"/>
    </source>
</evidence>
<comment type="caution">
    <text evidence="2">The sequence shown here is derived from an EMBL/GenBank/DDBJ whole genome shotgun (WGS) entry which is preliminary data.</text>
</comment>
<evidence type="ECO:0008006" key="4">
    <source>
        <dbReference type="Google" id="ProtNLM"/>
    </source>
</evidence>
<keyword evidence="1" id="KW-0472">Membrane</keyword>
<keyword evidence="1" id="KW-0812">Transmembrane</keyword>
<organism evidence="2 3">
    <name type="scientific">Sphingomonas montanisoli</name>
    <dbReference type="NCBI Taxonomy" id="2606412"/>
    <lineage>
        <taxon>Bacteria</taxon>
        <taxon>Pseudomonadati</taxon>
        <taxon>Pseudomonadota</taxon>
        <taxon>Alphaproteobacteria</taxon>
        <taxon>Sphingomonadales</taxon>
        <taxon>Sphingomonadaceae</taxon>
        <taxon>Sphingomonas</taxon>
    </lineage>
</organism>
<sequence length="153" mass="17081">MFWVSLLIVHGLLAVALMGAVTHQAVAVFRSRGGKAGFVESYATVRDKMFTNAIIWLYLATFVVGSWIYTHYRYTVRTILEDLGQESTVGIFEYKEHILAVGLALLPVYWLLWHRIPTAEAKGARKGVTVFIAIAVWVGFLGGHIVNNVRGLM</sequence>
<feature type="transmembrane region" description="Helical" evidence="1">
    <location>
        <begin position="49"/>
        <end position="69"/>
    </location>
</feature>